<sequence>MTTAIFNRFKVLVENLSIFFSGKDYTKLIKFFPCQLELKGLEARH</sequence>
<dbReference type="HOGENOM" id="CLU_3198494_0_0_6"/>
<name>Q47ZJ9_COLP3</name>
<dbReference type="EMBL" id="CP000083">
    <property type="protein sequence ID" value="AAZ24478.1"/>
    <property type="molecule type" value="Genomic_DNA"/>
</dbReference>
<accession>Q47ZJ9</accession>
<dbReference type="KEGG" id="cps:CPS_3073"/>
<reference evidence="1" key="1">
    <citation type="journal article" date="2005" name="Proc. Natl. Acad. Sci. U.S.A.">
        <title>The psychrophilic lifestyle as revealed by the genome sequence of Colwellia psychrerythraea 34H through genomic and proteomic analyses.</title>
        <authorList>
            <person name="Methe B.A."/>
            <person name="Nelson K.E."/>
            <person name="Deming J.W."/>
            <person name="Momen B."/>
            <person name="Melamud E."/>
            <person name="Zhang X."/>
            <person name="Moult J."/>
            <person name="Madupu R."/>
            <person name="Nelson W.C."/>
            <person name="Dodson R.J."/>
            <person name="Brinkac L.M."/>
            <person name="Daugherty S.C."/>
            <person name="Durkin A.S."/>
            <person name="DeBoy R.T."/>
            <person name="Kolonay J.F."/>
            <person name="Sullivan S.A."/>
            <person name="Zhou L."/>
            <person name="Davidsen T.M."/>
            <person name="Wu M."/>
            <person name="Huston A.L."/>
            <person name="Lewis M."/>
            <person name="Weaver B."/>
            <person name="Weidman J.F."/>
            <person name="Khouri H."/>
            <person name="Utterback T.R."/>
            <person name="Feldblyum T.V."/>
            <person name="Fraser C.M."/>
        </authorList>
    </citation>
    <scope>NUCLEOTIDE SEQUENCE [LARGE SCALE GENOMIC DNA]</scope>
    <source>
        <strain evidence="1">34H</strain>
    </source>
</reference>
<dbReference type="Proteomes" id="UP000000547">
    <property type="component" value="Chromosome"/>
</dbReference>
<evidence type="ECO:0000313" key="2">
    <source>
        <dbReference type="Proteomes" id="UP000000547"/>
    </source>
</evidence>
<dbReference type="STRING" id="167879.CPS_3073"/>
<protein>
    <submittedName>
        <fullName evidence="1">Uncharacterized protein</fullName>
    </submittedName>
</protein>
<evidence type="ECO:0000313" key="1">
    <source>
        <dbReference type="EMBL" id="AAZ24478.1"/>
    </source>
</evidence>
<gene>
    <name evidence="1" type="ordered locus">CPS_3073</name>
</gene>
<organism evidence="1 2">
    <name type="scientific">Colwellia psychrerythraea (strain 34H / ATCC BAA-681)</name>
    <name type="common">Vibrio psychroerythus</name>
    <dbReference type="NCBI Taxonomy" id="167879"/>
    <lineage>
        <taxon>Bacteria</taxon>
        <taxon>Pseudomonadati</taxon>
        <taxon>Pseudomonadota</taxon>
        <taxon>Gammaproteobacteria</taxon>
        <taxon>Alteromonadales</taxon>
        <taxon>Colwelliaceae</taxon>
        <taxon>Colwellia</taxon>
    </lineage>
</organism>
<proteinExistence type="predicted"/>
<dbReference type="AlphaFoldDB" id="Q47ZJ9"/>